<protein>
    <submittedName>
        <fullName evidence="1">Uncharacterized protein</fullName>
    </submittedName>
</protein>
<dbReference type="Gene3D" id="3.30.530.20">
    <property type="match status" value="1"/>
</dbReference>
<dbReference type="InterPro" id="IPR023393">
    <property type="entry name" value="START-like_dom_sf"/>
</dbReference>
<dbReference type="AlphaFoldDB" id="A0A8H6XFW1"/>
<dbReference type="EMBL" id="JACAZH010000031">
    <property type="protein sequence ID" value="KAF7339635.1"/>
    <property type="molecule type" value="Genomic_DNA"/>
</dbReference>
<dbReference type="OrthoDB" id="509124at2759"/>
<organism evidence="1 2">
    <name type="scientific">Mycena sanguinolenta</name>
    <dbReference type="NCBI Taxonomy" id="230812"/>
    <lineage>
        <taxon>Eukaryota</taxon>
        <taxon>Fungi</taxon>
        <taxon>Dikarya</taxon>
        <taxon>Basidiomycota</taxon>
        <taxon>Agaricomycotina</taxon>
        <taxon>Agaricomycetes</taxon>
        <taxon>Agaricomycetidae</taxon>
        <taxon>Agaricales</taxon>
        <taxon>Marasmiineae</taxon>
        <taxon>Mycenaceae</taxon>
        <taxon>Mycena</taxon>
    </lineage>
</organism>
<keyword evidence="2" id="KW-1185">Reference proteome</keyword>
<dbReference type="Proteomes" id="UP000623467">
    <property type="component" value="Unassembled WGS sequence"/>
</dbReference>
<accession>A0A8H6XFW1</accession>
<evidence type="ECO:0000313" key="1">
    <source>
        <dbReference type="EMBL" id="KAF7339635.1"/>
    </source>
</evidence>
<evidence type="ECO:0000313" key="2">
    <source>
        <dbReference type="Proteomes" id="UP000623467"/>
    </source>
</evidence>
<sequence>MSPATFEFPLPLLAMPGVPLASSAAFNVGAFILMDAPCEKVWKILLDLPSYGKWNPFTAAVSLFYPRYLLTAVQPRNTLTVGKLFVNIMNIPPEITEPRFKFTSRVTALDHVNMMLTVEDVKTKWETPELLRGIWAYVVY</sequence>
<proteinExistence type="predicted"/>
<gene>
    <name evidence="1" type="ORF">MSAN_02178200</name>
</gene>
<comment type="caution">
    <text evidence="1">The sequence shown here is derived from an EMBL/GenBank/DDBJ whole genome shotgun (WGS) entry which is preliminary data.</text>
</comment>
<name>A0A8H6XFW1_9AGAR</name>
<reference evidence="1" key="1">
    <citation type="submission" date="2020-05" db="EMBL/GenBank/DDBJ databases">
        <title>Mycena genomes resolve the evolution of fungal bioluminescence.</title>
        <authorList>
            <person name="Tsai I.J."/>
        </authorList>
    </citation>
    <scope>NUCLEOTIDE SEQUENCE</scope>
    <source>
        <strain evidence="1">160909Yilan</strain>
    </source>
</reference>
<dbReference type="SUPFAM" id="SSF55961">
    <property type="entry name" value="Bet v1-like"/>
    <property type="match status" value="1"/>
</dbReference>